<dbReference type="Proteomes" id="UP001345013">
    <property type="component" value="Unassembled WGS sequence"/>
</dbReference>
<organism evidence="2 3">
    <name type="scientific">Lithohypha guttulata</name>
    <dbReference type="NCBI Taxonomy" id="1690604"/>
    <lineage>
        <taxon>Eukaryota</taxon>
        <taxon>Fungi</taxon>
        <taxon>Dikarya</taxon>
        <taxon>Ascomycota</taxon>
        <taxon>Pezizomycotina</taxon>
        <taxon>Eurotiomycetes</taxon>
        <taxon>Chaetothyriomycetidae</taxon>
        <taxon>Chaetothyriales</taxon>
        <taxon>Trichomeriaceae</taxon>
        <taxon>Lithohypha</taxon>
    </lineage>
</organism>
<feature type="compositionally biased region" description="Basic and acidic residues" evidence="1">
    <location>
        <begin position="745"/>
        <end position="754"/>
    </location>
</feature>
<feature type="compositionally biased region" description="Pro residues" evidence="1">
    <location>
        <begin position="421"/>
        <end position="433"/>
    </location>
</feature>
<feature type="compositionally biased region" description="Polar residues" evidence="1">
    <location>
        <begin position="618"/>
        <end position="629"/>
    </location>
</feature>
<feature type="region of interest" description="Disordered" evidence="1">
    <location>
        <begin position="10"/>
        <end position="40"/>
    </location>
</feature>
<evidence type="ECO:0000256" key="1">
    <source>
        <dbReference type="SAM" id="MobiDB-lite"/>
    </source>
</evidence>
<comment type="caution">
    <text evidence="2">The sequence shown here is derived from an EMBL/GenBank/DDBJ whole genome shotgun (WGS) entry which is preliminary data.</text>
</comment>
<proteinExistence type="predicted"/>
<feature type="region of interest" description="Disordered" evidence="1">
    <location>
        <begin position="733"/>
        <end position="754"/>
    </location>
</feature>
<sequence>MASWLKRTQAGIQSAPTTAAPGSALTPNANAGHHQDPNAPDVRLECESKCIYERRLPGNAYITAHVTRLQDGFYDSPSTHGDTIENVRFLAVSFVFHPTETINRFQAATVTISLHDDTDQSYTDPGAPAHRFSAHGPPVPRQKPKFLRFAPHVMFGGVSPQTLDWNFNLTGSLGVTQTPVSASLSPSGEMKGSYKVYQMMRIQGSTRTARSHPFVDSGYDLEDGEVVWTMEENQLQRSGLPREMTFVMLITKGDVENVVFDINIEPRIASRLGHYPKWWTNLLKYQPFQKEHMDLDRELGQCFLPTVPGRGFNFANLAGTFNDFVKLPGTTYSLMNPAFTNRVPVDDEKHTQQQAVGTSKVQKSSSRQNTGTGQNAQPQPPARSQSVPPRQPTQQSAMSTDEPMDYHIYLHNPRSINLHATPPPPSNSAPPELPSITSVSNALNAPDPIPKPRVTAPERTRSPSANTKMKRRSMTIGYRDRMLSPPDAQQGIRNTSSSSHGSLRRSPSRTDLRSSPLMEDSRSDDSQKSNPSIARKEKIQQPIPAPTSASIPPISIPSPPRSPEDVLIPMSAPSPPSGSNMLSPPLPSWKDNRGADRSILASGGATRQNLPFELNKPTRPSISRHNSGNSARSSSTRRAPRARDSPSPLRKRREITPSPDGDPDDEIVDMSGGPNSETTPEEGEAKGLGLRNATRREREISPYAALVNGMATEQIDEAKGDLKALRARKRYSMPAHHHYSYITHSDADKDWDER</sequence>
<feature type="compositionally biased region" description="Polar residues" evidence="1">
    <location>
        <begin position="352"/>
        <end position="399"/>
    </location>
</feature>
<name>A0ABR0KB73_9EURO</name>
<accession>A0ABR0KB73</accession>
<keyword evidence="3" id="KW-1185">Reference proteome</keyword>
<protein>
    <submittedName>
        <fullName evidence="2">Uncharacterized protein</fullName>
    </submittedName>
</protein>
<feature type="region of interest" description="Disordered" evidence="1">
    <location>
        <begin position="415"/>
        <end position="697"/>
    </location>
</feature>
<reference evidence="2 3" key="1">
    <citation type="submission" date="2023-08" db="EMBL/GenBank/DDBJ databases">
        <title>Black Yeasts Isolated from many extreme environments.</title>
        <authorList>
            <person name="Coleine C."/>
            <person name="Stajich J.E."/>
            <person name="Selbmann L."/>
        </authorList>
    </citation>
    <scope>NUCLEOTIDE SEQUENCE [LARGE SCALE GENOMIC DNA]</scope>
    <source>
        <strain evidence="2 3">CCFEE 5885</strain>
    </source>
</reference>
<feature type="region of interest" description="Disordered" evidence="1">
    <location>
        <begin position="348"/>
        <end position="400"/>
    </location>
</feature>
<evidence type="ECO:0000313" key="3">
    <source>
        <dbReference type="Proteomes" id="UP001345013"/>
    </source>
</evidence>
<dbReference type="EMBL" id="JAVRRG010000049">
    <property type="protein sequence ID" value="KAK5093003.1"/>
    <property type="molecule type" value="Genomic_DNA"/>
</dbReference>
<gene>
    <name evidence="2" type="ORF">LTR24_004662</name>
</gene>
<evidence type="ECO:0000313" key="2">
    <source>
        <dbReference type="EMBL" id="KAK5093003.1"/>
    </source>
</evidence>